<dbReference type="Proteomes" id="UP000823660">
    <property type="component" value="Unassembled WGS sequence"/>
</dbReference>
<dbReference type="GO" id="GO:0005737">
    <property type="term" value="C:cytoplasm"/>
    <property type="evidence" value="ECO:0007669"/>
    <property type="project" value="UniProtKB-SubCell"/>
</dbReference>
<organism evidence="7 8">
    <name type="scientific">Candidatus Cryptobacteroides faecipullorum</name>
    <dbReference type="NCBI Taxonomy" id="2840764"/>
    <lineage>
        <taxon>Bacteria</taxon>
        <taxon>Pseudomonadati</taxon>
        <taxon>Bacteroidota</taxon>
        <taxon>Bacteroidia</taxon>
        <taxon>Bacteroidales</taxon>
        <taxon>Candidatus Cryptobacteroides</taxon>
    </lineage>
</organism>
<comment type="subcellular location">
    <subcellularLocation>
        <location evidence="1 5">Cytoplasm</location>
    </subcellularLocation>
</comment>
<dbReference type="Pfam" id="PF02631">
    <property type="entry name" value="RecX_HTH2"/>
    <property type="match status" value="1"/>
</dbReference>
<dbReference type="AlphaFoldDB" id="A0A9D9IA58"/>
<evidence type="ECO:0000256" key="2">
    <source>
        <dbReference type="ARBA" id="ARBA00009695"/>
    </source>
</evidence>
<name>A0A9D9IA58_9BACT</name>
<dbReference type="PANTHER" id="PTHR33602:SF1">
    <property type="entry name" value="REGULATORY PROTEIN RECX FAMILY PROTEIN"/>
    <property type="match status" value="1"/>
</dbReference>
<evidence type="ECO:0000313" key="8">
    <source>
        <dbReference type="Proteomes" id="UP000823660"/>
    </source>
</evidence>
<comment type="caution">
    <text evidence="7">The sequence shown here is derived from an EMBL/GenBank/DDBJ whole genome shotgun (WGS) entry which is preliminary data.</text>
</comment>
<dbReference type="GO" id="GO:0006282">
    <property type="term" value="P:regulation of DNA repair"/>
    <property type="evidence" value="ECO:0007669"/>
    <property type="project" value="UniProtKB-UniRule"/>
</dbReference>
<protein>
    <recommendedName>
        <fullName evidence="3 5">Regulatory protein RecX</fullName>
    </recommendedName>
</protein>
<feature type="domain" description="RecX second three-helical" evidence="6">
    <location>
        <begin position="62"/>
        <end position="103"/>
    </location>
</feature>
<dbReference type="EMBL" id="JADIMH010000056">
    <property type="protein sequence ID" value="MBO8467831.1"/>
    <property type="molecule type" value="Genomic_DNA"/>
</dbReference>
<reference evidence="7" key="2">
    <citation type="journal article" date="2021" name="PeerJ">
        <title>Extensive microbial diversity within the chicken gut microbiome revealed by metagenomics and culture.</title>
        <authorList>
            <person name="Gilroy R."/>
            <person name="Ravi A."/>
            <person name="Getino M."/>
            <person name="Pursley I."/>
            <person name="Horton D.L."/>
            <person name="Alikhan N.F."/>
            <person name="Baker D."/>
            <person name="Gharbi K."/>
            <person name="Hall N."/>
            <person name="Watson M."/>
            <person name="Adriaenssens E.M."/>
            <person name="Foster-Nyarko E."/>
            <person name="Jarju S."/>
            <person name="Secka A."/>
            <person name="Antonio M."/>
            <person name="Oren A."/>
            <person name="Chaudhuri R.R."/>
            <person name="La Ragione R."/>
            <person name="Hildebrand F."/>
            <person name="Pallen M.J."/>
        </authorList>
    </citation>
    <scope>NUCLEOTIDE SEQUENCE</scope>
    <source>
        <strain evidence="7">B1-15692</strain>
    </source>
</reference>
<accession>A0A9D9IA58</accession>
<evidence type="ECO:0000256" key="3">
    <source>
        <dbReference type="ARBA" id="ARBA00018111"/>
    </source>
</evidence>
<dbReference type="Gene3D" id="1.10.10.10">
    <property type="entry name" value="Winged helix-like DNA-binding domain superfamily/Winged helix DNA-binding domain"/>
    <property type="match status" value="1"/>
</dbReference>
<keyword evidence="4 5" id="KW-0963">Cytoplasm</keyword>
<evidence type="ECO:0000256" key="1">
    <source>
        <dbReference type="ARBA" id="ARBA00004496"/>
    </source>
</evidence>
<comment type="function">
    <text evidence="5">Modulates RecA activity.</text>
</comment>
<dbReference type="HAMAP" id="MF_01114">
    <property type="entry name" value="RecX"/>
    <property type="match status" value="1"/>
</dbReference>
<proteinExistence type="inferred from homology"/>
<evidence type="ECO:0000256" key="5">
    <source>
        <dbReference type="HAMAP-Rule" id="MF_01114"/>
    </source>
</evidence>
<dbReference type="InterPro" id="IPR053924">
    <property type="entry name" value="RecX_HTH_2nd"/>
</dbReference>
<sequence length="167" mass="18648">MEEMYDKVLDRLRTLCSRREYSGGDILKKAAGYLSRYGCEPSRVPELASSVLESLRKDKYVDDLRYALAFARDKASLSGWGTVKIRHALSAKGIAPSVISEALSGIDREQADTRLMKILRTKRKALEGDPQSRLKLLRFALGRGYGYDEVSNAVRRLEAADSGTSQE</sequence>
<evidence type="ECO:0000313" key="7">
    <source>
        <dbReference type="EMBL" id="MBO8467831.1"/>
    </source>
</evidence>
<dbReference type="PANTHER" id="PTHR33602">
    <property type="entry name" value="REGULATORY PROTEIN RECX FAMILY PROTEIN"/>
    <property type="match status" value="1"/>
</dbReference>
<evidence type="ECO:0000259" key="6">
    <source>
        <dbReference type="Pfam" id="PF02631"/>
    </source>
</evidence>
<gene>
    <name evidence="5" type="primary">recX</name>
    <name evidence="7" type="ORF">IAB99_08750</name>
</gene>
<evidence type="ECO:0000256" key="4">
    <source>
        <dbReference type="ARBA" id="ARBA00022490"/>
    </source>
</evidence>
<reference evidence="7" key="1">
    <citation type="submission" date="2020-10" db="EMBL/GenBank/DDBJ databases">
        <authorList>
            <person name="Gilroy R."/>
        </authorList>
    </citation>
    <scope>NUCLEOTIDE SEQUENCE</scope>
    <source>
        <strain evidence="7">B1-15692</strain>
    </source>
</reference>
<dbReference type="InterPro" id="IPR003783">
    <property type="entry name" value="Regulatory_RecX"/>
</dbReference>
<dbReference type="InterPro" id="IPR036388">
    <property type="entry name" value="WH-like_DNA-bd_sf"/>
</dbReference>
<comment type="similarity">
    <text evidence="2 5">Belongs to the RecX family.</text>
</comment>